<dbReference type="KEGG" id="mfo:Metfor_1397"/>
<dbReference type="CDD" id="cd04179">
    <property type="entry name" value="DPM_DPG-synthase_like"/>
    <property type="match status" value="2"/>
</dbReference>
<dbReference type="STRING" id="593750.Metfor_1397"/>
<dbReference type="Pfam" id="PF00535">
    <property type="entry name" value="Glycos_transf_2"/>
    <property type="match status" value="2"/>
</dbReference>
<organism evidence="3 4">
    <name type="scientific">Methanoregula formicica (strain DSM 22288 / NBRC 105244 / SMSP)</name>
    <dbReference type="NCBI Taxonomy" id="593750"/>
    <lineage>
        <taxon>Archaea</taxon>
        <taxon>Methanobacteriati</taxon>
        <taxon>Methanobacteriota</taxon>
        <taxon>Stenosarchaea group</taxon>
        <taxon>Methanomicrobia</taxon>
        <taxon>Methanomicrobiales</taxon>
        <taxon>Methanoregulaceae</taxon>
        <taxon>Methanoregula</taxon>
    </lineage>
</organism>
<dbReference type="Gene3D" id="3.90.550.10">
    <property type="entry name" value="Spore Coat Polysaccharide Biosynthesis Protein SpsA, Chain A"/>
    <property type="match status" value="2"/>
</dbReference>
<dbReference type="InterPro" id="IPR029044">
    <property type="entry name" value="Nucleotide-diphossugar_trans"/>
</dbReference>
<evidence type="ECO:0000259" key="2">
    <source>
        <dbReference type="Pfam" id="PF00535"/>
    </source>
</evidence>
<evidence type="ECO:0000313" key="3">
    <source>
        <dbReference type="EMBL" id="AGB02435.1"/>
    </source>
</evidence>
<dbReference type="FunFam" id="3.90.550.10:FF:000123">
    <property type="entry name" value="Cell wall biosynthesis glycosyltransferase"/>
    <property type="match status" value="1"/>
</dbReference>
<feature type="transmembrane region" description="Helical" evidence="1">
    <location>
        <begin position="519"/>
        <end position="543"/>
    </location>
</feature>
<dbReference type="GO" id="GO:0016757">
    <property type="term" value="F:glycosyltransferase activity"/>
    <property type="evidence" value="ECO:0007669"/>
    <property type="project" value="UniProtKB-KW"/>
</dbReference>
<dbReference type="PANTHER" id="PTHR48090">
    <property type="entry name" value="UNDECAPRENYL-PHOSPHATE 4-DEOXY-4-FORMAMIDO-L-ARABINOSE TRANSFERASE-RELATED"/>
    <property type="match status" value="1"/>
</dbReference>
<feature type="transmembrane region" description="Helical" evidence="1">
    <location>
        <begin position="549"/>
        <end position="575"/>
    </location>
</feature>
<evidence type="ECO:0000256" key="1">
    <source>
        <dbReference type="SAM" id="Phobius"/>
    </source>
</evidence>
<keyword evidence="1" id="KW-0472">Membrane</keyword>
<dbReference type="Proteomes" id="UP000010824">
    <property type="component" value="Chromosome"/>
</dbReference>
<dbReference type="InterPro" id="IPR001173">
    <property type="entry name" value="Glyco_trans_2-like"/>
</dbReference>
<feature type="domain" description="Glycosyltransferase 2-like" evidence="2">
    <location>
        <begin position="66"/>
        <end position="179"/>
    </location>
</feature>
<dbReference type="SUPFAM" id="SSF53448">
    <property type="entry name" value="Nucleotide-diphospho-sugar transferases"/>
    <property type="match status" value="2"/>
</dbReference>
<proteinExistence type="predicted"/>
<dbReference type="PANTHER" id="PTHR48090:SF7">
    <property type="entry name" value="RFBJ PROTEIN"/>
    <property type="match status" value="1"/>
</dbReference>
<evidence type="ECO:0000313" key="4">
    <source>
        <dbReference type="Proteomes" id="UP000010824"/>
    </source>
</evidence>
<reference evidence="3 4" key="2">
    <citation type="journal article" date="2014" name="Genome Announc.">
        <title>Complete Genome Sequence of Methanoregula formicica SMSPT, a Mesophilic Hydrogenotrophic Methanogen Isolated from a Methanogenic Upflow Anaerobic Sludge Blanket Reactor.</title>
        <authorList>
            <person name="Yamamoto K."/>
            <person name="Tamaki H."/>
            <person name="Cadillo-Quiroz H."/>
            <person name="Imachi H."/>
            <person name="Kyrpides N."/>
            <person name="Woyke T."/>
            <person name="Goodwin L."/>
            <person name="Zinder S.H."/>
            <person name="Kamagata Y."/>
            <person name="Liu W.T."/>
        </authorList>
    </citation>
    <scope>NUCLEOTIDE SEQUENCE [LARGE SCALE GENOMIC DNA]</scope>
    <source>
        <strain evidence="4">DSM 22288 / NBRC 105244 / SMSP</strain>
    </source>
</reference>
<dbReference type="InterPro" id="IPR050256">
    <property type="entry name" value="Glycosyltransferase_2"/>
</dbReference>
<dbReference type="InParanoid" id="L0HEI2"/>
<keyword evidence="3" id="KW-0808">Transferase</keyword>
<protein>
    <submittedName>
        <fullName evidence="3">Glycosyl transferase</fullName>
    </submittedName>
</protein>
<feature type="domain" description="Glycosyltransferase 2-like" evidence="2">
    <location>
        <begin position="279"/>
        <end position="444"/>
    </location>
</feature>
<dbReference type="AlphaFoldDB" id="L0HEI2"/>
<keyword evidence="4" id="KW-1185">Reference proteome</keyword>
<dbReference type="eggNOG" id="arCOG00896">
    <property type="taxonomic scope" value="Archaea"/>
</dbReference>
<dbReference type="EMBL" id="CP003167">
    <property type="protein sequence ID" value="AGB02435.1"/>
    <property type="molecule type" value="Genomic_DNA"/>
</dbReference>
<dbReference type="HOGENOM" id="CLU_038541_0_0_2"/>
<sequence>MVDVYVLSIIPQECKNPNIPLHSRINMTNNTPLPTMESCSTPNPGSAEISDHPEEFLKTPDPRIAVVIPAQNNELSIGSLVLLARQYTPHVIVVDDNSFDNTVTVSEQAGATVINAREYGGGRVFSILAGCRRALGYGCKAVILIDSSGKHLTQDIPAIVEPVLTEDADLVIGSRYLKGRRVIPPFEFNNDVKAKNLQESQREFKSTDPESTFRALSVKGVMLLDLLPNNEQFDPFMVTLFSRKGLFVQDMAITRRNDLTAAAECDMKVCLYRGSKIGVVVPAYNEERLIGDTLAGIPEFVCRVYVVNDCSKDRTQEVVEYYAKNDPSIVPIKHEVNQGVGSAIVTGYKKALQDGMDYVAVMAGDNQMDPRFLPELLDPVVEQRCDYTMGNRLINQEFRKGMSKWRYLGNSTLTMLTKIASGYWQMMDPQNGYTVISKRALERISLTGIYPRYGYCNDVLVKLNVLGFRVINVPHPARYGMEKSKIKYSTYIYRVSWLLLKDFLWRLKMKYIVLNFHPLVFFYVAGAVFTGIGIIGGLYTLYYKYILDYAMFVPLTVSLLMFGFGLQMLFFAMFYDMEQEKMPNGWYA</sequence>
<reference evidence="4" key="1">
    <citation type="submission" date="2011-12" db="EMBL/GenBank/DDBJ databases">
        <title>Complete sequence of Methanoregula formicicum SMSP.</title>
        <authorList>
            <person name="Lucas S."/>
            <person name="Han J."/>
            <person name="Lapidus A."/>
            <person name="Cheng J.-F."/>
            <person name="Goodwin L."/>
            <person name="Pitluck S."/>
            <person name="Peters L."/>
            <person name="Ovchinnikova G."/>
            <person name="Teshima H."/>
            <person name="Detter J.C."/>
            <person name="Han C."/>
            <person name="Tapia R."/>
            <person name="Land M."/>
            <person name="Hauser L."/>
            <person name="Kyrpides N."/>
            <person name="Ivanova N."/>
            <person name="Pagani I."/>
            <person name="Imachi H."/>
            <person name="Tamaki H."/>
            <person name="Sekiguchi Y."/>
            <person name="Kamagata Y."/>
            <person name="Cadillo-Quiroz H."/>
            <person name="Zinder S."/>
            <person name="Liu W.-T."/>
            <person name="Woyke T."/>
        </authorList>
    </citation>
    <scope>NUCLEOTIDE SEQUENCE [LARGE SCALE GENOMIC DNA]</scope>
    <source>
        <strain evidence="4">DSM 22288 / NBRC 105244 / SMSP</strain>
    </source>
</reference>
<accession>L0HEI2</accession>
<name>L0HEI2_METFS</name>
<keyword evidence="1" id="KW-1133">Transmembrane helix</keyword>
<keyword evidence="1" id="KW-0812">Transmembrane</keyword>
<gene>
    <name evidence="3" type="ordered locus">Metfor_1397</name>
</gene>